<dbReference type="EMBL" id="AMZH03012041">
    <property type="protein sequence ID" value="RRT51779.1"/>
    <property type="molecule type" value="Genomic_DNA"/>
</dbReference>
<protein>
    <submittedName>
        <fullName evidence="1">Uncharacterized protein</fullName>
    </submittedName>
</protein>
<organism evidence="1 2">
    <name type="scientific">Ensete ventricosum</name>
    <name type="common">Abyssinian banana</name>
    <name type="synonym">Musa ensete</name>
    <dbReference type="NCBI Taxonomy" id="4639"/>
    <lineage>
        <taxon>Eukaryota</taxon>
        <taxon>Viridiplantae</taxon>
        <taxon>Streptophyta</taxon>
        <taxon>Embryophyta</taxon>
        <taxon>Tracheophyta</taxon>
        <taxon>Spermatophyta</taxon>
        <taxon>Magnoliopsida</taxon>
        <taxon>Liliopsida</taxon>
        <taxon>Zingiberales</taxon>
        <taxon>Musaceae</taxon>
        <taxon>Ensete</taxon>
    </lineage>
</organism>
<accession>A0A426YJ39</accession>
<proteinExistence type="predicted"/>
<dbReference type="AlphaFoldDB" id="A0A426YJ39"/>
<name>A0A426YJ39_ENSVE</name>
<dbReference type="Proteomes" id="UP000287651">
    <property type="component" value="Unassembled WGS sequence"/>
</dbReference>
<sequence length="79" mass="9130">MLYFCRETKIVSLQKRNRLTVAALQKDNQRDGDLLSFDNKKELVAPSMQSNERQWAVALTSALSRENKGCRRDDTDKQV</sequence>
<evidence type="ECO:0000313" key="2">
    <source>
        <dbReference type="Proteomes" id="UP000287651"/>
    </source>
</evidence>
<reference evidence="1 2" key="1">
    <citation type="journal article" date="2014" name="Agronomy (Basel)">
        <title>A Draft Genome Sequence for Ensete ventricosum, the Drought-Tolerant Tree Against Hunger.</title>
        <authorList>
            <person name="Harrison J."/>
            <person name="Moore K.A."/>
            <person name="Paszkiewicz K."/>
            <person name="Jones T."/>
            <person name="Grant M."/>
            <person name="Ambacheew D."/>
            <person name="Muzemil S."/>
            <person name="Studholme D.J."/>
        </authorList>
    </citation>
    <scope>NUCLEOTIDE SEQUENCE [LARGE SCALE GENOMIC DNA]</scope>
</reference>
<gene>
    <name evidence="1" type="ORF">B296_00050904</name>
</gene>
<evidence type="ECO:0000313" key="1">
    <source>
        <dbReference type="EMBL" id="RRT51779.1"/>
    </source>
</evidence>
<comment type="caution">
    <text evidence="1">The sequence shown here is derived from an EMBL/GenBank/DDBJ whole genome shotgun (WGS) entry which is preliminary data.</text>
</comment>